<proteinExistence type="predicted"/>
<dbReference type="EMBL" id="GDHF01025745">
    <property type="protein sequence ID" value="JAI26569.1"/>
    <property type="molecule type" value="Transcribed_RNA"/>
</dbReference>
<accession>A0A0K8UIR0</accession>
<protein>
    <recommendedName>
        <fullName evidence="2">Endonuclease/exonuclease/phosphatase domain-containing protein</fullName>
    </recommendedName>
</protein>
<sequence>MNDEAATSIMGTCNSSPDITISSGGLIDSITRPPMLTLASDHVPIIISIEKHPDFVSVDNRTYINFKKANWVGFTEFTESTFNALPIPTDLRTTHVNSSR</sequence>
<reference evidence="1" key="1">
    <citation type="submission" date="2015-06" db="EMBL/GenBank/DDBJ databases">
        <authorList>
            <person name="Hoefler B.C."/>
            <person name="Straight P.D."/>
        </authorList>
    </citation>
    <scope>NUCLEOTIDE SEQUENCE</scope>
</reference>
<dbReference type="AlphaFoldDB" id="A0A0K8UIR0"/>
<name>A0A0K8UIR0_BACLA</name>
<evidence type="ECO:0008006" key="2">
    <source>
        <dbReference type="Google" id="ProtNLM"/>
    </source>
</evidence>
<dbReference type="OrthoDB" id="8064697at2759"/>
<evidence type="ECO:0000313" key="1">
    <source>
        <dbReference type="EMBL" id="JAI26569.1"/>
    </source>
</evidence>
<gene>
    <name evidence="1" type="ORF">c2_g2_i4</name>
</gene>
<organism evidence="1">
    <name type="scientific">Bactrocera latifrons</name>
    <name type="common">Malaysian fruit fly</name>
    <name type="synonym">Chaetodacus latifrons</name>
    <dbReference type="NCBI Taxonomy" id="174628"/>
    <lineage>
        <taxon>Eukaryota</taxon>
        <taxon>Metazoa</taxon>
        <taxon>Ecdysozoa</taxon>
        <taxon>Arthropoda</taxon>
        <taxon>Hexapoda</taxon>
        <taxon>Insecta</taxon>
        <taxon>Pterygota</taxon>
        <taxon>Neoptera</taxon>
        <taxon>Endopterygota</taxon>
        <taxon>Diptera</taxon>
        <taxon>Brachycera</taxon>
        <taxon>Muscomorpha</taxon>
        <taxon>Tephritoidea</taxon>
        <taxon>Tephritidae</taxon>
        <taxon>Bactrocera</taxon>
        <taxon>Bactrocera</taxon>
    </lineage>
</organism>